<keyword evidence="9" id="KW-1185">Reference proteome</keyword>
<evidence type="ECO:0000256" key="2">
    <source>
        <dbReference type="ARBA" id="ARBA00012180"/>
    </source>
</evidence>
<accession>A0A3B3TRZ1</accession>
<dbReference type="GO" id="GO:0008270">
    <property type="term" value="F:zinc ion binding"/>
    <property type="evidence" value="ECO:0007669"/>
    <property type="project" value="UniProtKB-KW"/>
</dbReference>
<evidence type="ECO:0000256" key="1">
    <source>
        <dbReference type="ARBA" id="ARBA00010879"/>
    </source>
</evidence>
<sequence>MHTVLTGLQNDNIKSDLQPYLTKPDTPDELLLEKVNIACTNEKERQDKKRHAKVKRELKCCSSCKTALYCSKTCQKMHWPVHKIDCESHSCLGVKQVRQPREQSEPKTIRASVKDQTVREDEMCVPYLDDVLVFSRTFEDHVNHVRAVLQRLRQYGIKLKPKKCDLFKAEVRYLGRI</sequence>
<dbReference type="PANTHER" id="PTHR33064">
    <property type="entry name" value="POL PROTEIN"/>
    <property type="match status" value="1"/>
</dbReference>
<dbReference type="InterPro" id="IPR002893">
    <property type="entry name" value="Znf_MYND"/>
</dbReference>
<evidence type="ECO:0000256" key="5">
    <source>
        <dbReference type="ARBA" id="ARBA00022833"/>
    </source>
</evidence>
<dbReference type="Gene3D" id="6.10.140.2220">
    <property type="match status" value="1"/>
</dbReference>
<evidence type="ECO:0000313" key="8">
    <source>
        <dbReference type="Ensembl" id="ENSPLAP00000003126.1"/>
    </source>
</evidence>
<keyword evidence="5" id="KW-0862">Zinc</keyword>
<dbReference type="FunFam" id="3.30.70.270:FF:000003">
    <property type="entry name" value="Transposon Ty3-G Gag-Pol polyprotein"/>
    <property type="match status" value="1"/>
</dbReference>
<name>A0A3B3TRZ1_9TELE</name>
<dbReference type="PANTHER" id="PTHR33064:SF37">
    <property type="entry name" value="RIBONUCLEASE H"/>
    <property type="match status" value="1"/>
</dbReference>
<dbReference type="SUPFAM" id="SSF56672">
    <property type="entry name" value="DNA/RNA polymerases"/>
    <property type="match status" value="1"/>
</dbReference>
<evidence type="ECO:0000256" key="6">
    <source>
        <dbReference type="PROSITE-ProRule" id="PRU00134"/>
    </source>
</evidence>
<protein>
    <recommendedName>
        <fullName evidence="2">ribonuclease H</fullName>
        <ecNumber evidence="2">3.1.26.4</ecNumber>
    </recommendedName>
</protein>
<dbReference type="InterPro" id="IPR000477">
    <property type="entry name" value="RT_dom"/>
</dbReference>
<feature type="domain" description="MYND-type" evidence="7">
    <location>
        <begin position="36"/>
        <end position="86"/>
    </location>
</feature>
<organism evidence="8 9">
    <name type="scientific">Poecilia latipinna</name>
    <name type="common">sailfin molly</name>
    <dbReference type="NCBI Taxonomy" id="48699"/>
    <lineage>
        <taxon>Eukaryota</taxon>
        <taxon>Metazoa</taxon>
        <taxon>Chordata</taxon>
        <taxon>Craniata</taxon>
        <taxon>Vertebrata</taxon>
        <taxon>Euteleostomi</taxon>
        <taxon>Actinopterygii</taxon>
        <taxon>Neopterygii</taxon>
        <taxon>Teleostei</taxon>
        <taxon>Neoteleostei</taxon>
        <taxon>Acanthomorphata</taxon>
        <taxon>Ovalentaria</taxon>
        <taxon>Atherinomorphae</taxon>
        <taxon>Cyprinodontiformes</taxon>
        <taxon>Poeciliidae</taxon>
        <taxon>Poeciliinae</taxon>
        <taxon>Poecilia</taxon>
    </lineage>
</organism>
<evidence type="ECO:0000313" key="9">
    <source>
        <dbReference type="Proteomes" id="UP000261500"/>
    </source>
</evidence>
<dbReference type="Gene3D" id="3.30.70.270">
    <property type="match status" value="1"/>
</dbReference>
<dbReference type="EC" id="3.1.26.4" evidence="2"/>
<dbReference type="STRING" id="48699.ENSPLAP00000003126"/>
<dbReference type="GeneTree" id="ENSGT00940000175602"/>
<dbReference type="GO" id="GO:0004523">
    <property type="term" value="F:RNA-DNA hybrid ribonuclease activity"/>
    <property type="evidence" value="ECO:0007669"/>
    <property type="project" value="UniProtKB-EC"/>
</dbReference>
<evidence type="ECO:0000256" key="3">
    <source>
        <dbReference type="ARBA" id="ARBA00022723"/>
    </source>
</evidence>
<dbReference type="Proteomes" id="UP000261500">
    <property type="component" value="Unplaced"/>
</dbReference>
<dbReference type="PROSITE" id="PS50865">
    <property type="entry name" value="ZF_MYND_2"/>
    <property type="match status" value="1"/>
</dbReference>
<dbReference type="SUPFAM" id="SSF144232">
    <property type="entry name" value="HIT/MYND zinc finger-like"/>
    <property type="match status" value="1"/>
</dbReference>
<evidence type="ECO:0000256" key="4">
    <source>
        <dbReference type="ARBA" id="ARBA00022771"/>
    </source>
</evidence>
<evidence type="ECO:0000259" key="7">
    <source>
        <dbReference type="PROSITE" id="PS50865"/>
    </source>
</evidence>
<dbReference type="InterPro" id="IPR051320">
    <property type="entry name" value="Viral_Replic_Matur_Polypro"/>
</dbReference>
<dbReference type="Pfam" id="PF01753">
    <property type="entry name" value="zf-MYND"/>
    <property type="match status" value="1"/>
</dbReference>
<reference evidence="8" key="2">
    <citation type="submission" date="2025-09" db="UniProtKB">
        <authorList>
            <consortium name="Ensembl"/>
        </authorList>
    </citation>
    <scope>IDENTIFICATION</scope>
</reference>
<dbReference type="InterPro" id="IPR043128">
    <property type="entry name" value="Rev_trsase/Diguanyl_cyclase"/>
</dbReference>
<dbReference type="InterPro" id="IPR043502">
    <property type="entry name" value="DNA/RNA_pol_sf"/>
</dbReference>
<keyword evidence="3" id="KW-0479">Metal-binding</keyword>
<keyword evidence="4 6" id="KW-0863">Zinc-finger</keyword>
<dbReference type="Ensembl" id="ENSPLAT00000011896.1">
    <property type="protein sequence ID" value="ENSPLAP00000003126.1"/>
    <property type="gene ID" value="ENSPLAG00000004532.1"/>
</dbReference>
<comment type="similarity">
    <text evidence="1">Belongs to the beta type-B retroviral polymerase family. HERV class-II K(HML-2) pol subfamily.</text>
</comment>
<dbReference type="Pfam" id="PF00078">
    <property type="entry name" value="RVT_1"/>
    <property type="match status" value="1"/>
</dbReference>
<proteinExistence type="inferred from homology"/>
<reference evidence="8" key="1">
    <citation type="submission" date="2025-08" db="UniProtKB">
        <authorList>
            <consortium name="Ensembl"/>
        </authorList>
    </citation>
    <scope>IDENTIFICATION</scope>
</reference>
<dbReference type="AlphaFoldDB" id="A0A3B3TRZ1"/>